<keyword evidence="1" id="KW-0614">Plasmid</keyword>
<geneLocation type="plasmid" evidence="1 2">
    <name>poh1</name>
</geneLocation>
<sequence>MNSFEQTNSIVAEVIQKIGDKNYIEQLLNYHDPTALPHQKMAVLNWMNSFVINVA</sequence>
<reference evidence="1 2" key="1">
    <citation type="submission" date="2017-04" db="EMBL/GenBank/DDBJ databases">
        <title>Complete Genome Sequence of Bacillus thuringiensis type Strain ATCC 10792.</title>
        <authorList>
            <person name="Oh D.-H."/>
            <person name="Park B.-J."/>
            <person name="Shuai W."/>
            <person name="Chelliah R."/>
        </authorList>
    </citation>
    <scope>NUCLEOTIDE SEQUENCE [LARGE SCALE GENOMIC DNA]</scope>
    <source>
        <strain evidence="1 2">ATCC 10792</strain>
        <plasmid evidence="1 2">poh1</plasmid>
    </source>
</reference>
<organism evidence="1 2">
    <name type="scientific">Bacillus thuringiensis</name>
    <dbReference type="NCBI Taxonomy" id="1428"/>
    <lineage>
        <taxon>Bacteria</taxon>
        <taxon>Bacillati</taxon>
        <taxon>Bacillota</taxon>
        <taxon>Bacilli</taxon>
        <taxon>Bacillales</taxon>
        <taxon>Bacillaceae</taxon>
        <taxon>Bacillus</taxon>
        <taxon>Bacillus cereus group</taxon>
    </lineage>
</organism>
<gene>
    <name evidence="1" type="ORF">CAB88_29845</name>
</gene>
<evidence type="ECO:0000313" key="2">
    <source>
        <dbReference type="Proteomes" id="UP000194143"/>
    </source>
</evidence>
<protein>
    <submittedName>
        <fullName evidence="1">GntR family transcriptional regulator</fullName>
    </submittedName>
</protein>
<dbReference type="EMBL" id="CP021062">
    <property type="protein sequence ID" value="ARP61230.1"/>
    <property type="molecule type" value="Genomic_DNA"/>
</dbReference>
<dbReference type="SMR" id="A0A1W6WXD3"/>
<proteinExistence type="predicted"/>
<dbReference type="Proteomes" id="UP000194143">
    <property type="component" value="Plasmid poh1"/>
</dbReference>
<name>A0A1W6WXD3_BACTU</name>
<keyword evidence="2" id="KW-1185">Reference proteome</keyword>
<evidence type="ECO:0000313" key="1">
    <source>
        <dbReference type="EMBL" id="ARP61230.1"/>
    </source>
</evidence>
<accession>A0A1W6WXD3</accession>
<dbReference type="AlphaFoldDB" id="A0A1W6WXD3"/>